<organism evidence="1">
    <name type="scientific">Rhizophora mucronata</name>
    <name type="common">Asiatic mangrove</name>
    <dbReference type="NCBI Taxonomy" id="61149"/>
    <lineage>
        <taxon>Eukaryota</taxon>
        <taxon>Viridiplantae</taxon>
        <taxon>Streptophyta</taxon>
        <taxon>Embryophyta</taxon>
        <taxon>Tracheophyta</taxon>
        <taxon>Spermatophyta</taxon>
        <taxon>Magnoliopsida</taxon>
        <taxon>eudicotyledons</taxon>
        <taxon>Gunneridae</taxon>
        <taxon>Pentapetalae</taxon>
        <taxon>rosids</taxon>
        <taxon>fabids</taxon>
        <taxon>Malpighiales</taxon>
        <taxon>Rhizophoraceae</taxon>
        <taxon>Rhizophora</taxon>
    </lineage>
</organism>
<reference evidence="1" key="1">
    <citation type="submission" date="2018-02" db="EMBL/GenBank/DDBJ databases">
        <title>Rhizophora mucronata_Transcriptome.</title>
        <authorList>
            <person name="Meera S.P."/>
            <person name="Sreeshan A."/>
            <person name="Augustine A."/>
        </authorList>
    </citation>
    <scope>NUCLEOTIDE SEQUENCE</scope>
    <source>
        <tissue evidence="1">Leaf</tissue>
    </source>
</reference>
<proteinExistence type="predicted"/>
<dbReference type="EMBL" id="GGEC01081498">
    <property type="protein sequence ID" value="MBX61982.1"/>
    <property type="molecule type" value="Transcribed_RNA"/>
</dbReference>
<name>A0A2P2Q4Q8_RHIMU</name>
<protein>
    <submittedName>
        <fullName evidence="1">Uncharacterized protein</fullName>
    </submittedName>
</protein>
<sequence length="28" mass="3397">MPQRQLHPCKFLPTAIYNFKYIAVKLLY</sequence>
<evidence type="ECO:0000313" key="1">
    <source>
        <dbReference type="EMBL" id="MBX61982.1"/>
    </source>
</evidence>
<accession>A0A2P2Q4Q8</accession>
<dbReference type="AlphaFoldDB" id="A0A2P2Q4Q8"/>